<dbReference type="Pfam" id="PF02567">
    <property type="entry name" value="PhzC-PhzF"/>
    <property type="match status" value="1"/>
</dbReference>
<dbReference type="RefSeq" id="WP_345376799.1">
    <property type="nucleotide sequence ID" value="NZ_BAABLM010000009.1"/>
</dbReference>
<dbReference type="InterPro" id="IPR003719">
    <property type="entry name" value="Phenazine_PhzF-like"/>
</dbReference>
<dbReference type="PANTHER" id="PTHR13774:SF32">
    <property type="entry name" value="ANTISENSE-ENHANCING SEQUENCE 1"/>
    <property type="match status" value="1"/>
</dbReference>
<evidence type="ECO:0000313" key="1">
    <source>
        <dbReference type="EMBL" id="GAA4682904.1"/>
    </source>
</evidence>
<dbReference type="Proteomes" id="UP001501295">
    <property type="component" value="Unassembled WGS sequence"/>
</dbReference>
<dbReference type="NCBIfam" id="TIGR00654">
    <property type="entry name" value="PhzF_family"/>
    <property type="match status" value="1"/>
</dbReference>
<name>A0ABP8W6M3_9MICO</name>
<comment type="caution">
    <text evidence="1">The sequence shown here is derived from an EMBL/GenBank/DDBJ whole genome shotgun (WGS) entry which is preliminary data.</text>
</comment>
<dbReference type="PANTHER" id="PTHR13774">
    <property type="entry name" value="PHENAZINE BIOSYNTHESIS PROTEIN"/>
    <property type="match status" value="1"/>
</dbReference>
<dbReference type="Gene3D" id="3.10.310.10">
    <property type="entry name" value="Diaminopimelate Epimerase, Chain A, domain 1"/>
    <property type="match status" value="2"/>
</dbReference>
<sequence>MTKSRAFAQVDVFSSTPYLGNPVAVILDGDGLSEEEMLRVAKWTNLSETTFLLTPTDSDADYRVRIFTPGGELPFAGHPTLGSAHAWVENGGVPQRPDVIVQECQAGLVSLRRDEGALSFQAPPTVRSGPIEAGYLADITTSFSLSVDDVVAHQWVDNGPGWCVIQLATAEEVLKLEPDLSSLPDAMVGVIGAYPASSADTFEVRAFAPRIGVPEDPVCGSINASIGQWLIGEGLFTSGYQVSQGQRLGRAGTIRIMPDEDGRVWVGGRTMTLFRGTAVI</sequence>
<keyword evidence="2" id="KW-1185">Reference proteome</keyword>
<protein>
    <submittedName>
        <fullName evidence="1">PhzF family phenazine biosynthesis protein</fullName>
    </submittedName>
</protein>
<proteinExistence type="predicted"/>
<dbReference type="EMBL" id="BAABLM010000009">
    <property type="protein sequence ID" value="GAA4682904.1"/>
    <property type="molecule type" value="Genomic_DNA"/>
</dbReference>
<dbReference type="PIRSF" id="PIRSF016184">
    <property type="entry name" value="PhzC_PhzF"/>
    <property type="match status" value="1"/>
</dbReference>
<dbReference type="SUPFAM" id="SSF54506">
    <property type="entry name" value="Diaminopimelate epimerase-like"/>
    <property type="match status" value="1"/>
</dbReference>
<accession>A0ABP8W6M3</accession>
<organism evidence="1 2">
    <name type="scientific">Frondihabitans cladoniiphilus</name>
    <dbReference type="NCBI Taxonomy" id="715785"/>
    <lineage>
        <taxon>Bacteria</taxon>
        <taxon>Bacillati</taxon>
        <taxon>Actinomycetota</taxon>
        <taxon>Actinomycetes</taxon>
        <taxon>Micrococcales</taxon>
        <taxon>Microbacteriaceae</taxon>
        <taxon>Frondihabitans</taxon>
    </lineage>
</organism>
<evidence type="ECO:0000313" key="2">
    <source>
        <dbReference type="Proteomes" id="UP001501295"/>
    </source>
</evidence>
<reference evidence="2" key="1">
    <citation type="journal article" date="2019" name="Int. J. Syst. Evol. Microbiol.">
        <title>The Global Catalogue of Microorganisms (GCM) 10K type strain sequencing project: providing services to taxonomists for standard genome sequencing and annotation.</title>
        <authorList>
            <consortium name="The Broad Institute Genomics Platform"/>
            <consortium name="The Broad Institute Genome Sequencing Center for Infectious Disease"/>
            <person name="Wu L."/>
            <person name="Ma J."/>
        </authorList>
    </citation>
    <scope>NUCLEOTIDE SEQUENCE [LARGE SCALE GENOMIC DNA]</scope>
    <source>
        <strain evidence="2">JCM 18956</strain>
    </source>
</reference>
<gene>
    <name evidence="1" type="ORF">GCM10025780_30650</name>
</gene>